<feature type="transmembrane region" description="Helical" evidence="7">
    <location>
        <begin position="480"/>
        <end position="504"/>
    </location>
</feature>
<keyword evidence="4 7" id="KW-0812">Transmembrane</keyword>
<evidence type="ECO:0000256" key="1">
    <source>
        <dbReference type="ARBA" id="ARBA00004651"/>
    </source>
</evidence>
<evidence type="ECO:0000256" key="2">
    <source>
        <dbReference type="ARBA" id="ARBA00005236"/>
    </source>
</evidence>
<protein>
    <submittedName>
        <fullName evidence="10">ABC transporter permease</fullName>
    </submittedName>
</protein>
<evidence type="ECO:0000313" key="11">
    <source>
        <dbReference type="Proteomes" id="UP000217154"/>
    </source>
</evidence>
<feature type="transmembrane region" description="Helical" evidence="7">
    <location>
        <begin position="429"/>
        <end position="453"/>
    </location>
</feature>
<dbReference type="GO" id="GO:0098797">
    <property type="term" value="C:plasma membrane protein complex"/>
    <property type="evidence" value="ECO:0007669"/>
    <property type="project" value="TreeGrafter"/>
</dbReference>
<feature type="transmembrane region" description="Helical" evidence="7">
    <location>
        <begin position="353"/>
        <end position="377"/>
    </location>
</feature>
<gene>
    <name evidence="10" type="ORF">CKY39_22585</name>
</gene>
<keyword evidence="5 7" id="KW-1133">Transmembrane helix</keyword>
<feature type="transmembrane region" description="Helical" evidence="7">
    <location>
        <begin position="21"/>
        <end position="40"/>
    </location>
</feature>
<proteinExistence type="inferred from homology"/>
<name>A0A250DNL3_9BURK</name>
<evidence type="ECO:0000259" key="9">
    <source>
        <dbReference type="Pfam" id="PF12704"/>
    </source>
</evidence>
<dbReference type="Pfam" id="PF02687">
    <property type="entry name" value="FtsX"/>
    <property type="match status" value="2"/>
</dbReference>
<dbReference type="GO" id="GO:0044874">
    <property type="term" value="P:lipoprotein localization to outer membrane"/>
    <property type="evidence" value="ECO:0007669"/>
    <property type="project" value="TreeGrafter"/>
</dbReference>
<dbReference type="EMBL" id="CP023284">
    <property type="protein sequence ID" value="ATA55701.1"/>
    <property type="molecule type" value="Genomic_DNA"/>
</dbReference>
<feature type="transmembrane region" description="Helical" evidence="7">
    <location>
        <begin position="775"/>
        <end position="803"/>
    </location>
</feature>
<reference evidence="10 11" key="1">
    <citation type="submission" date="2017-09" db="EMBL/GenBank/DDBJ databases">
        <title>The diverse metabolic capabilities of V. boronicumulans make it an excellent choice for continued studies on novel biodegradation.</title>
        <authorList>
            <person name="Sun S."/>
        </authorList>
    </citation>
    <scope>NUCLEOTIDE SEQUENCE [LARGE SCALE GENOMIC DNA]</scope>
    <source>
        <strain evidence="10 11">J1</strain>
    </source>
</reference>
<feature type="domain" description="MacB-like periplasmic core" evidence="9">
    <location>
        <begin position="22"/>
        <end position="229"/>
    </location>
</feature>
<sequence length="861" mass="89335">MRALLSTFSWQELRHHPWRNAAAVLAVMLGVALAFSVQLINASALDEFSSAVRSVNGQPDLELRAAQGSFDEAVFGRLARRPEVALASPVLEFQALALGHDGRQVPLRVIGVDALALPTIAPALMPQSAAGADRFALFAPGHVFLNAAARQALQLPLQPATGESLQLRSGAAWQRLAVSGHVTAGGAALAVMDIAVAQDLFGPLGQLSRIDLRLAPGTDRAAFVAALEKSPDWPAGLKFAEPGDAAERVSNLSRAYRVNLTVLALVALFTGAFLVFSVLALSVAKRAQQFALLGVLGLTPRGRLRLVLAESLVLGLIGSAAGLALGTALAAFALRVLGGDLGGGYFEGVAPRLHWSSGAALLYGGLGVVAALVGGWWPARAAQALPEAQTLKGLGAAPAQGRHHWLALGLIGAGAALAKLPAIGGIPVAAYLSVACLLVGGITALPWLIALLYDRVAPAFARRVLPMLAVERARRMRGTAAVAVSGVVASLSLAVALTVMVASFRESVTHWLDVVLPADLYVRATSGGRGSGNSGGTSSTDTATFAPAFVQALAQLPGVARTGTLRTQSLQLDPAQPAVTLIARSLEGGVVRGLPLVGEALPVPPGQTGIYVSEPMVELYGAKPGTAFAPLADAMRTATPQVFFVAGVWRDYARQFGAIAMDARDFERITGEHDVSDVALWLAPGASEAEVQAAVRALASRASRDGAVELASVGQIRATSLRIFDRSFAVTYWLQAVAIAIGLFGIAASFSAQVLARRKEFGLLAHLGFTRRQVLAVVAGEGAAWTAIGAVAGLLLGLAVSVVLVKVVNPQSFHWSMDLLVPWVRLLALCAAVVAAGTFTAWMAGRAAAGRDVVLAVKEDW</sequence>
<feature type="transmembrane region" description="Helical" evidence="7">
    <location>
        <begin position="260"/>
        <end position="283"/>
    </location>
</feature>
<dbReference type="PANTHER" id="PTHR30489">
    <property type="entry name" value="LIPOPROTEIN-RELEASING SYSTEM TRANSMEMBRANE PROTEIN LOLE"/>
    <property type="match status" value="1"/>
</dbReference>
<feature type="transmembrane region" description="Helical" evidence="7">
    <location>
        <begin position="732"/>
        <end position="755"/>
    </location>
</feature>
<accession>A0A250DNL3</accession>
<comment type="similarity">
    <text evidence="2">Belongs to the ABC-4 integral membrane protein family. LolC/E subfamily.</text>
</comment>
<dbReference type="InterPro" id="IPR051447">
    <property type="entry name" value="Lipoprotein-release_system"/>
</dbReference>
<dbReference type="Proteomes" id="UP000217154">
    <property type="component" value="Chromosome"/>
</dbReference>
<feature type="transmembrane region" description="Helical" evidence="7">
    <location>
        <begin position="304"/>
        <end position="333"/>
    </location>
</feature>
<dbReference type="KEGG" id="vbo:CKY39_22585"/>
<evidence type="ECO:0000259" key="8">
    <source>
        <dbReference type="Pfam" id="PF02687"/>
    </source>
</evidence>
<dbReference type="RefSeq" id="WP_095746033.1">
    <property type="nucleotide sequence ID" value="NZ_CP023284.1"/>
</dbReference>
<evidence type="ECO:0000256" key="6">
    <source>
        <dbReference type="ARBA" id="ARBA00023136"/>
    </source>
</evidence>
<dbReference type="InterPro" id="IPR003838">
    <property type="entry name" value="ABC3_permease_C"/>
</dbReference>
<keyword evidence="3" id="KW-1003">Cell membrane</keyword>
<organism evidence="10 11">
    <name type="scientific">Variovorax boronicumulans</name>
    <dbReference type="NCBI Taxonomy" id="436515"/>
    <lineage>
        <taxon>Bacteria</taxon>
        <taxon>Pseudomonadati</taxon>
        <taxon>Pseudomonadota</taxon>
        <taxon>Betaproteobacteria</taxon>
        <taxon>Burkholderiales</taxon>
        <taxon>Comamonadaceae</taxon>
        <taxon>Variovorax</taxon>
    </lineage>
</organism>
<feature type="domain" description="ABC3 transporter permease C-terminal" evidence="8">
    <location>
        <begin position="262"/>
        <end position="381"/>
    </location>
</feature>
<evidence type="ECO:0000256" key="5">
    <source>
        <dbReference type="ARBA" id="ARBA00022989"/>
    </source>
</evidence>
<dbReference type="Pfam" id="PF12704">
    <property type="entry name" value="MacB_PCD"/>
    <property type="match status" value="1"/>
</dbReference>
<evidence type="ECO:0000256" key="3">
    <source>
        <dbReference type="ARBA" id="ARBA00022475"/>
    </source>
</evidence>
<dbReference type="InterPro" id="IPR025857">
    <property type="entry name" value="MacB_PCD"/>
</dbReference>
<evidence type="ECO:0000256" key="7">
    <source>
        <dbReference type="SAM" id="Phobius"/>
    </source>
</evidence>
<keyword evidence="6 7" id="KW-0472">Membrane</keyword>
<comment type="subcellular location">
    <subcellularLocation>
        <location evidence="1">Cell membrane</location>
        <topology evidence="1">Multi-pass membrane protein</topology>
    </subcellularLocation>
</comment>
<feature type="domain" description="ABC3 transporter permease C-terminal" evidence="8">
    <location>
        <begin position="736"/>
        <end position="849"/>
    </location>
</feature>
<dbReference type="AlphaFoldDB" id="A0A250DNL3"/>
<evidence type="ECO:0000256" key="4">
    <source>
        <dbReference type="ARBA" id="ARBA00022692"/>
    </source>
</evidence>
<dbReference type="PANTHER" id="PTHR30489:SF0">
    <property type="entry name" value="LIPOPROTEIN-RELEASING SYSTEM TRANSMEMBRANE PROTEIN LOLE"/>
    <property type="match status" value="1"/>
</dbReference>
<feature type="transmembrane region" description="Helical" evidence="7">
    <location>
        <begin position="405"/>
        <end position="423"/>
    </location>
</feature>
<evidence type="ECO:0000313" key="10">
    <source>
        <dbReference type="EMBL" id="ATA55701.1"/>
    </source>
</evidence>
<feature type="transmembrane region" description="Helical" evidence="7">
    <location>
        <begin position="823"/>
        <end position="844"/>
    </location>
</feature>